<dbReference type="InterPro" id="IPR012338">
    <property type="entry name" value="Beta-lactam/transpept-like"/>
</dbReference>
<dbReference type="PROSITE" id="PS51257">
    <property type="entry name" value="PROKAR_LIPOPROTEIN"/>
    <property type="match status" value="1"/>
</dbReference>
<evidence type="ECO:0000256" key="1">
    <source>
        <dbReference type="SAM" id="SignalP"/>
    </source>
</evidence>
<sequence>MMTPKFLLPFCLILCTSLLAACAQTKPASPFVTRTTQTKPFVKPDIPPPFPVRPETALGIKLDDMLETLVREGDVPGLTLLVMEHGKEVYFGKAGFRDMAAKKPMQRETVGRLYSMTKPITGVALMQLYEQGKFKLDDPLSKYLPEFKNMRVFVGQNPDGTLKTEPARHPITIRDLMRHTAGFSYGFTHTPVDALYVRENLLSYDQTNAEFTRHLAKLPLLYQPGERFHYSVAVDVQGRLVEVLSGQALGEYFEAHIFGPLGMNHTGFTVKTEDKAKFAPVYGKGKDGLFVMHDGDKRIPLGLDVDRPFLTDVAFESGGGGLVSTIDDYARFANALLAGGSPLLKPETLALMHQDQLGNRPNGDLGKGSHFGLDFAIKVLPQAEGDYHVPKGSYYWGGMANTMFMIDPENDRIYVLFTQVMGADRHKIHNLLTEALYGN</sequence>
<comment type="caution">
    <text evidence="3">The sequence shown here is derived from an EMBL/GenBank/DDBJ whole genome shotgun (WGS) entry which is preliminary data.</text>
</comment>
<keyword evidence="3" id="KW-0378">Hydrolase</keyword>
<dbReference type="Pfam" id="PF00144">
    <property type="entry name" value="Beta-lactamase"/>
    <property type="match status" value="1"/>
</dbReference>
<dbReference type="EMBL" id="DROP01000184">
    <property type="protein sequence ID" value="HHI88848.1"/>
    <property type="molecule type" value="Genomic_DNA"/>
</dbReference>
<dbReference type="InterPro" id="IPR001466">
    <property type="entry name" value="Beta-lactam-related"/>
</dbReference>
<dbReference type="Gene3D" id="3.40.710.10">
    <property type="entry name" value="DD-peptidase/beta-lactamase superfamily"/>
    <property type="match status" value="1"/>
</dbReference>
<protein>
    <submittedName>
        <fullName evidence="3">Class A beta-lactamase-related serine hydrolase</fullName>
    </submittedName>
</protein>
<evidence type="ECO:0000313" key="3">
    <source>
        <dbReference type="EMBL" id="HHI88848.1"/>
    </source>
</evidence>
<organism evidence="3">
    <name type="scientific">Hellea balneolensis</name>
    <dbReference type="NCBI Taxonomy" id="287478"/>
    <lineage>
        <taxon>Bacteria</taxon>
        <taxon>Pseudomonadati</taxon>
        <taxon>Pseudomonadota</taxon>
        <taxon>Alphaproteobacteria</taxon>
        <taxon>Maricaulales</taxon>
        <taxon>Robiginitomaculaceae</taxon>
        <taxon>Hellea</taxon>
    </lineage>
</organism>
<dbReference type="AlphaFoldDB" id="A0A7V5NXD1"/>
<accession>A0A7V5NXD1</accession>
<keyword evidence="1" id="KW-0732">Signal</keyword>
<reference evidence="3" key="1">
    <citation type="journal article" date="2020" name="mSystems">
        <title>Genome- and Community-Level Interaction Insights into Carbon Utilization and Element Cycling Functions of Hydrothermarchaeota in Hydrothermal Sediment.</title>
        <authorList>
            <person name="Zhou Z."/>
            <person name="Liu Y."/>
            <person name="Xu W."/>
            <person name="Pan J."/>
            <person name="Luo Z.H."/>
            <person name="Li M."/>
        </authorList>
    </citation>
    <scope>NUCLEOTIDE SEQUENCE [LARGE SCALE GENOMIC DNA]</scope>
    <source>
        <strain evidence="3">HyVt-538</strain>
    </source>
</reference>
<proteinExistence type="predicted"/>
<dbReference type="SUPFAM" id="SSF56601">
    <property type="entry name" value="beta-lactamase/transpeptidase-like"/>
    <property type="match status" value="1"/>
</dbReference>
<dbReference type="Proteomes" id="UP000885806">
    <property type="component" value="Unassembled WGS sequence"/>
</dbReference>
<evidence type="ECO:0000259" key="2">
    <source>
        <dbReference type="Pfam" id="PF00144"/>
    </source>
</evidence>
<gene>
    <name evidence="3" type="ORF">ENK01_02750</name>
</gene>
<feature type="signal peptide" evidence="1">
    <location>
        <begin position="1"/>
        <end position="20"/>
    </location>
</feature>
<feature type="domain" description="Beta-lactamase-related" evidence="2">
    <location>
        <begin position="62"/>
        <end position="426"/>
    </location>
</feature>
<dbReference type="GO" id="GO:0016787">
    <property type="term" value="F:hydrolase activity"/>
    <property type="evidence" value="ECO:0007669"/>
    <property type="project" value="UniProtKB-KW"/>
</dbReference>
<feature type="chain" id="PRO_5030826185" evidence="1">
    <location>
        <begin position="21"/>
        <end position="439"/>
    </location>
</feature>
<dbReference type="PANTHER" id="PTHR43283">
    <property type="entry name" value="BETA-LACTAMASE-RELATED"/>
    <property type="match status" value="1"/>
</dbReference>
<name>A0A7V5NXD1_9PROT</name>
<dbReference type="InterPro" id="IPR050789">
    <property type="entry name" value="Diverse_Enzym_Activities"/>
</dbReference>
<dbReference type="PANTHER" id="PTHR43283:SF3">
    <property type="entry name" value="BETA-LACTAMASE FAMILY PROTEIN (AFU_ORTHOLOGUE AFUA_5G07500)"/>
    <property type="match status" value="1"/>
</dbReference>